<name>D5BPW0_PUNMI</name>
<dbReference type="EC" id="1.1.1.100" evidence="1"/>
<dbReference type="AlphaFoldDB" id="D5BPW0"/>
<dbReference type="PANTHER" id="PTHR43431">
    <property type="entry name" value="OXIDOREDUCTASE, SHORT CHAIN DEHYDROGENASE/REDUCTASE FAMILY (AFU_ORTHOLOGUE AFUA_5G14000)"/>
    <property type="match status" value="1"/>
</dbReference>
<dbReference type="RefSeq" id="WP_013047239.1">
    <property type="nucleotide sequence ID" value="NC_014010.1"/>
</dbReference>
<evidence type="ECO:0000313" key="1">
    <source>
        <dbReference type="EMBL" id="ADE40612.1"/>
    </source>
</evidence>
<keyword evidence="2" id="KW-1185">Reference proteome</keyword>
<dbReference type="KEGG" id="apb:SAR116_2369"/>
<reference evidence="1 2" key="1">
    <citation type="journal article" date="2010" name="J. Bacteriol.">
        <title>Complete genome sequence of "Candidatus Puniceispirillum marinum" IMCC1322, a representative of the SAR116 clade in the Alphaproteobacteria.</title>
        <authorList>
            <person name="Oh H.M."/>
            <person name="Kwon K.K."/>
            <person name="Kang I."/>
            <person name="Kang S.G."/>
            <person name="Lee J.H."/>
            <person name="Kim S.J."/>
            <person name="Cho J.C."/>
        </authorList>
    </citation>
    <scope>NUCLEOTIDE SEQUENCE [LARGE SCALE GENOMIC DNA]</scope>
    <source>
        <strain evidence="1 2">IMCC1322</strain>
    </source>
</reference>
<dbReference type="EMBL" id="CP001751">
    <property type="protein sequence ID" value="ADE40612.1"/>
    <property type="molecule type" value="Genomic_DNA"/>
</dbReference>
<dbReference type="InterPro" id="IPR036291">
    <property type="entry name" value="NAD(P)-bd_dom_sf"/>
</dbReference>
<dbReference type="eggNOG" id="COG0300">
    <property type="taxonomic scope" value="Bacteria"/>
</dbReference>
<dbReference type="PANTHER" id="PTHR43431:SF7">
    <property type="entry name" value="OXIDOREDUCTASE, SHORT CHAIN DEHYDROGENASE_REDUCTASE FAMILY (AFU_ORTHOLOGUE AFUA_5G14000)"/>
    <property type="match status" value="1"/>
</dbReference>
<gene>
    <name evidence="1" type="ordered locus">SAR116_2369</name>
</gene>
<keyword evidence="1" id="KW-0560">Oxidoreductase</keyword>
<proteinExistence type="predicted"/>
<dbReference type="GO" id="GO:0004316">
    <property type="term" value="F:3-oxoacyl-[acyl-carrier-protein] reductase (NADPH) activity"/>
    <property type="evidence" value="ECO:0007669"/>
    <property type="project" value="UniProtKB-EC"/>
</dbReference>
<evidence type="ECO:0000313" key="2">
    <source>
        <dbReference type="Proteomes" id="UP000007460"/>
    </source>
</evidence>
<dbReference type="Proteomes" id="UP000007460">
    <property type="component" value="Chromosome"/>
</dbReference>
<dbReference type="SUPFAM" id="SSF51735">
    <property type="entry name" value="NAD(P)-binding Rossmann-fold domains"/>
    <property type="match status" value="1"/>
</dbReference>
<dbReference type="Gene3D" id="3.40.50.720">
    <property type="entry name" value="NAD(P)-binding Rossmann-like Domain"/>
    <property type="match status" value="1"/>
</dbReference>
<sequence length="227" mass="24474">MAESVLIVGAGQGLSASLARLCTQEGMSVALAARNMDKLGDLAVETNASLHKCDAADSDDVAKLFTQLDATIGTPDLVIYNPSARLRGGIADLDPSATLDALKITCFGAFLVAQQAAKRMQARGSGSIFFTGASAGVKAFPYSSVFAMGKFGLRALAQSLARELHPQNIHIGHFIIDGSIQSSATIDDPDHTRLDPDEIARTYIEFHRQHRSVWAWEIELRPWVETF</sequence>
<dbReference type="InterPro" id="IPR002347">
    <property type="entry name" value="SDR_fam"/>
</dbReference>
<accession>D5BPW0</accession>
<dbReference type="HOGENOM" id="CLU_010194_17_0_5"/>
<dbReference type="PRINTS" id="PR00081">
    <property type="entry name" value="GDHRDH"/>
</dbReference>
<dbReference type="STRING" id="488538.SAR116_2369"/>
<organism evidence="1 2">
    <name type="scientific">Puniceispirillum marinum (strain IMCC1322)</name>
    <dbReference type="NCBI Taxonomy" id="488538"/>
    <lineage>
        <taxon>Bacteria</taxon>
        <taxon>Pseudomonadati</taxon>
        <taxon>Pseudomonadota</taxon>
        <taxon>Alphaproteobacteria</taxon>
        <taxon>Candidatus Puniceispirillales</taxon>
        <taxon>Candidatus Puniceispirillaceae</taxon>
        <taxon>Candidatus Puniceispirillum</taxon>
    </lineage>
</organism>
<dbReference type="OrthoDB" id="5513072at2"/>
<dbReference type="Pfam" id="PF00106">
    <property type="entry name" value="adh_short"/>
    <property type="match status" value="1"/>
</dbReference>
<protein>
    <submittedName>
        <fullName evidence="1">Short-chain dehydrogenase/reductase SDR</fullName>
        <ecNumber evidence="1">1.1.1.100</ecNumber>
    </submittedName>
</protein>